<dbReference type="RefSeq" id="WP_163297829.1">
    <property type="nucleotide sequence ID" value="NZ_JAAGRR010000013.1"/>
</dbReference>
<dbReference type="AlphaFoldDB" id="A0A6N9TKA2"/>
<comment type="caution">
    <text evidence="1">The sequence shown here is derived from an EMBL/GenBank/DDBJ whole genome shotgun (WGS) entry which is preliminary data.</text>
</comment>
<evidence type="ECO:0000313" key="2">
    <source>
        <dbReference type="Proteomes" id="UP000469346"/>
    </source>
</evidence>
<keyword evidence="2" id="KW-1185">Reference proteome</keyword>
<name>A0A6N9TKA2_DISTH</name>
<sequence>MTTEELLPHGEKLRKAVKWIAQVCREHPERSRDAVLREAEERFDLSPKECEFLNRKLASSPAEG</sequence>
<evidence type="ECO:0000313" key="1">
    <source>
        <dbReference type="EMBL" id="NDY41675.1"/>
    </source>
</evidence>
<proteinExistence type="predicted"/>
<gene>
    <name evidence="1" type="ORF">G3N55_02250</name>
</gene>
<dbReference type="EMBL" id="JAAGRR010000013">
    <property type="protein sequence ID" value="NDY41675.1"/>
    <property type="molecule type" value="Genomic_DNA"/>
</dbReference>
<accession>A0A6N9TKA2</accession>
<organism evidence="1 2">
    <name type="scientific">Dissulfurirhabdus thermomarina</name>
    <dbReference type="NCBI Taxonomy" id="1765737"/>
    <lineage>
        <taxon>Bacteria</taxon>
        <taxon>Deltaproteobacteria</taxon>
        <taxon>Dissulfurirhabdaceae</taxon>
        <taxon>Dissulfurirhabdus</taxon>
    </lineage>
</organism>
<protein>
    <submittedName>
        <fullName evidence="1">Uncharacterized protein</fullName>
    </submittedName>
</protein>
<reference evidence="1 2" key="1">
    <citation type="submission" date="2020-02" db="EMBL/GenBank/DDBJ databases">
        <title>Comparative genomics of sulfur disproportionating microorganisms.</title>
        <authorList>
            <person name="Ward L.M."/>
            <person name="Bertran E."/>
            <person name="Johnston D.T."/>
        </authorList>
    </citation>
    <scope>NUCLEOTIDE SEQUENCE [LARGE SCALE GENOMIC DNA]</scope>
    <source>
        <strain evidence="1 2">DSM 100025</strain>
    </source>
</reference>
<dbReference type="Proteomes" id="UP000469346">
    <property type="component" value="Unassembled WGS sequence"/>
</dbReference>